<evidence type="ECO:0000256" key="7">
    <source>
        <dbReference type="ARBA" id="ARBA00023136"/>
    </source>
</evidence>
<evidence type="ECO:0000256" key="2">
    <source>
        <dbReference type="ARBA" id="ARBA00012374"/>
    </source>
</evidence>
<comment type="catalytic activity">
    <reaction evidence="9">
        <text>di-trans,octa-cis-undecaprenyl diphosphate + H2O = di-trans,octa-cis-undecaprenyl phosphate + phosphate + H(+)</text>
        <dbReference type="Rhea" id="RHEA:28094"/>
        <dbReference type="ChEBI" id="CHEBI:15377"/>
        <dbReference type="ChEBI" id="CHEBI:15378"/>
        <dbReference type="ChEBI" id="CHEBI:43474"/>
        <dbReference type="ChEBI" id="CHEBI:58405"/>
        <dbReference type="ChEBI" id="CHEBI:60392"/>
        <dbReference type="EC" id="3.6.1.27"/>
    </reaction>
</comment>
<evidence type="ECO:0000256" key="6">
    <source>
        <dbReference type="ARBA" id="ARBA00022989"/>
    </source>
</evidence>
<keyword evidence="5 12" id="KW-0378">Hydrolase</keyword>
<evidence type="ECO:0000256" key="4">
    <source>
        <dbReference type="ARBA" id="ARBA00022692"/>
    </source>
</evidence>
<comment type="subcellular location">
    <subcellularLocation>
        <location evidence="1">Cell membrane</location>
        <topology evidence="1">Multi-pass membrane protein</topology>
    </subcellularLocation>
</comment>
<comment type="caution">
    <text evidence="12">The sequence shown here is derived from an EMBL/GenBank/DDBJ whole genome shotgun (WGS) entry which is preliminary data.</text>
</comment>
<dbReference type="PANTHER" id="PTHR14969:SF62">
    <property type="entry name" value="DECAPRENYLPHOSPHORYL-5-PHOSPHORIBOSE PHOSPHATASE RV3807C-RELATED"/>
    <property type="match status" value="1"/>
</dbReference>
<dbReference type="GO" id="GO:0005886">
    <property type="term" value="C:plasma membrane"/>
    <property type="evidence" value="ECO:0007669"/>
    <property type="project" value="UniProtKB-SubCell"/>
</dbReference>
<evidence type="ECO:0000313" key="12">
    <source>
        <dbReference type="EMBL" id="MBB3167145.1"/>
    </source>
</evidence>
<name>A0A839UP32_9GAMM</name>
<keyword evidence="4 10" id="KW-0812">Transmembrane</keyword>
<dbReference type="EMBL" id="JACHXZ010000001">
    <property type="protein sequence ID" value="MBB3167145.1"/>
    <property type="molecule type" value="Genomic_DNA"/>
</dbReference>
<dbReference type="InterPro" id="IPR036938">
    <property type="entry name" value="PAP2/HPO_sf"/>
</dbReference>
<dbReference type="SMART" id="SM00014">
    <property type="entry name" value="acidPPc"/>
    <property type="match status" value="1"/>
</dbReference>
<keyword evidence="6 10" id="KW-1133">Transmembrane helix</keyword>
<evidence type="ECO:0000256" key="9">
    <source>
        <dbReference type="ARBA" id="ARBA00047594"/>
    </source>
</evidence>
<feature type="transmembrane region" description="Helical" evidence="10">
    <location>
        <begin position="61"/>
        <end position="81"/>
    </location>
</feature>
<dbReference type="Pfam" id="PF01569">
    <property type="entry name" value="PAP2"/>
    <property type="match status" value="1"/>
</dbReference>
<proteinExistence type="predicted"/>
<evidence type="ECO:0000256" key="5">
    <source>
        <dbReference type="ARBA" id="ARBA00022801"/>
    </source>
</evidence>
<dbReference type="PANTHER" id="PTHR14969">
    <property type="entry name" value="SPHINGOSINE-1-PHOSPHATE PHOSPHOHYDROLASE"/>
    <property type="match status" value="1"/>
</dbReference>
<gene>
    <name evidence="12" type="ORF">FHS30_000321</name>
</gene>
<dbReference type="Proteomes" id="UP000559987">
    <property type="component" value="Unassembled WGS sequence"/>
</dbReference>
<dbReference type="EC" id="3.6.1.27" evidence="2"/>
<accession>A0A839UP32</accession>
<feature type="transmembrane region" description="Helical" evidence="10">
    <location>
        <begin position="116"/>
        <end position="144"/>
    </location>
</feature>
<dbReference type="Gene3D" id="1.20.144.10">
    <property type="entry name" value="Phosphatidic acid phosphatase type 2/haloperoxidase"/>
    <property type="match status" value="1"/>
</dbReference>
<keyword evidence="7 10" id="KW-0472">Membrane</keyword>
<dbReference type="AlphaFoldDB" id="A0A839UP32"/>
<feature type="transmembrane region" description="Helical" evidence="10">
    <location>
        <begin position="36"/>
        <end position="55"/>
    </location>
</feature>
<keyword evidence="13" id="KW-1185">Reference proteome</keyword>
<evidence type="ECO:0000256" key="3">
    <source>
        <dbReference type="ARBA" id="ARBA00022475"/>
    </source>
</evidence>
<protein>
    <recommendedName>
        <fullName evidence="2">undecaprenyl-diphosphate phosphatase</fullName>
        <ecNumber evidence="2">3.6.1.27</ecNumber>
    </recommendedName>
    <alternativeName>
        <fullName evidence="8">Undecaprenyl pyrophosphate phosphatase</fullName>
    </alternativeName>
</protein>
<reference evidence="12 13" key="1">
    <citation type="submission" date="2020-08" db="EMBL/GenBank/DDBJ databases">
        <title>Genomic Encyclopedia of Type Strains, Phase III (KMG-III): the genomes of soil and plant-associated and newly described type strains.</title>
        <authorList>
            <person name="Whitman W."/>
        </authorList>
    </citation>
    <scope>NUCLEOTIDE SEQUENCE [LARGE SCALE GENOMIC DNA]</scope>
    <source>
        <strain evidence="12 13">CECT 8571</strain>
    </source>
</reference>
<evidence type="ECO:0000259" key="11">
    <source>
        <dbReference type="SMART" id="SM00014"/>
    </source>
</evidence>
<feature type="transmembrane region" description="Helical" evidence="10">
    <location>
        <begin position="156"/>
        <end position="174"/>
    </location>
</feature>
<dbReference type="SUPFAM" id="SSF48317">
    <property type="entry name" value="Acid phosphatase/Vanadium-dependent haloperoxidase"/>
    <property type="match status" value="1"/>
</dbReference>
<keyword evidence="3" id="KW-1003">Cell membrane</keyword>
<organism evidence="12 13">
    <name type="scientific">Simiduia aestuariiviva</name>
    <dbReference type="NCBI Taxonomy" id="1510459"/>
    <lineage>
        <taxon>Bacteria</taxon>
        <taxon>Pseudomonadati</taxon>
        <taxon>Pseudomonadota</taxon>
        <taxon>Gammaproteobacteria</taxon>
        <taxon>Cellvibrionales</taxon>
        <taxon>Cellvibrionaceae</taxon>
        <taxon>Simiduia</taxon>
    </lineage>
</organism>
<sequence>MMKQTISRLNQADIHAFLLVAGFANRNLVQQFARHLSRLADGPAYCVVGLLLALLEPRHGSAFLLAGLCSYALELPLYVFLKRLFKRARPFRQLNCGHRIVPADEFSFPSGHTAAAAVFAGLLGIFYVESVLLLSAFVAAVGAARVVLGVHFPGDILAGALLGLACVFVVAVSMPSMGDFAVFTF</sequence>
<evidence type="ECO:0000313" key="13">
    <source>
        <dbReference type="Proteomes" id="UP000559987"/>
    </source>
</evidence>
<evidence type="ECO:0000256" key="8">
    <source>
        <dbReference type="ARBA" id="ARBA00032707"/>
    </source>
</evidence>
<evidence type="ECO:0000256" key="1">
    <source>
        <dbReference type="ARBA" id="ARBA00004651"/>
    </source>
</evidence>
<dbReference type="GO" id="GO:0050380">
    <property type="term" value="F:undecaprenyl-diphosphatase activity"/>
    <property type="evidence" value="ECO:0007669"/>
    <property type="project" value="UniProtKB-EC"/>
</dbReference>
<dbReference type="InterPro" id="IPR000326">
    <property type="entry name" value="PAP2/HPO"/>
</dbReference>
<feature type="domain" description="Phosphatidic acid phosphatase type 2/haloperoxidase" evidence="11">
    <location>
        <begin position="66"/>
        <end position="171"/>
    </location>
</feature>
<evidence type="ECO:0000256" key="10">
    <source>
        <dbReference type="SAM" id="Phobius"/>
    </source>
</evidence>